<comment type="caution">
    <text evidence="2">The sequence shown here is derived from an EMBL/GenBank/DDBJ whole genome shotgun (WGS) entry which is preliminary data.</text>
</comment>
<evidence type="ECO:0000256" key="1">
    <source>
        <dbReference type="SAM" id="Phobius"/>
    </source>
</evidence>
<proteinExistence type="predicted"/>
<evidence type="ECO:0000313" key="2">
    <source>
        <dbReference type="EMBL" id="PKA45360.1"/>
    </source>
</evidence>
<dbReference type="Proteomes" id="UP000232164">
    <property type="component" value="Unassembled WGS sequence"/>
</dbReference>
<evidence type="ECO:0000313" key="3">
    <source>
        <dbReference type="Proteomes" id="UP000232164"/>
    </source>
</evidence>
<keyword evidence="1" id="KW-0812">Transmembrane</keyword>
<protein>
    <submittedName>
        <fullName evidence="2">Uncharacterized protein</fullName>
    </submittedName>
</protein>
<gene>
    <name evidence="2" type="ORF">CWR43_00625</name>
</gene>
<dbReference type="EMBL" id="PIQN01000002">
    <property type="protein sequence ID" value="PKA45360.1"/>
    <property type="molecule type" value="Genomic_DNA"/>
</dbReference>
<organism evidence="2 3">
    <name type="scientific">Rhizobium sullae</name>
    <name type="common">Rhizobium hedysari</name>
    <dbReference type="NCBI Taxonomy" id="50338"/>
    <lineage>
        <taxon>Bacteria</taxon>
        <taxon>Pseudomonadati</taxon>
        <taxon>Pseudomonadota</taxon>
        <taxon>Alphaproteobacteria</taxon>
        <taxon>Hyphomicrobiales</taxon>
        <taxon>Rhizobiaceae</taxon>
        <taxon>Rhizobium/Agrobacterium group</taxon>
        <taxon>Rhizobium</taxon>
    </lineage>
</organism>
<keyword evidence="1" id="KW-0472">Membrane</keyword>
<feature type="transmembrane region" description="Helical" evidence="1">
    <location>
        <begin position="6"/>
        <end position="25"/>
    </location>
</feature>
<dbReference type="AlphaFoldDB" id="A0A2N0DH39"/>
<name>A0A2N0DH39_RHISU</name>
<accession>A0A2N0DH39</accession>
<sequence length="73" mass="7995">MLQLDFLNLYIVIFLNSLPICVIWAEVVGTHWDFIPSQISQAGKDGSAMLTTTAIRRDVSAFRVLAGGNDVGQ</sequence>
<reference evidence="2 3" key="2">
    <citation type="submission" date="2017-12" db="EMBL/GenBank/DDBJ databases">
        <title>Genome sequence of Rhizobium sullae HCNT1 isolated from Sulla coronaria nodules and featuring peculiar denitrification phenotypes.</title>
        <authorList>
            <person name="De Diego-Diaz B."/>
            <person name="Treu L."/>
            <person name="Campanaro S."/>
            <person name="Da Silva Duarte V."/>
            <person name="Basaglia M."/>
            <person name="Favaro L."/>
            <person name="Casella S."/>
            <person name="Squartini A."/>
        </authorList>
    </citation>
    <scope>NUCLEOTIDE SEQUENCE [LARGE SCALE GENOMIC DNA]</scope>
    <source>
        <strain evidence="2 3">HCNT1</strain>
    </source>
</reference>
<reference evidence="2 3" key="1">
    <citation type="submission" date="2017-11" db="EMBL/GenBank/DDBJ databases">
        <authorList>
            <person name="Han C.G."/>
        </authorList>
    </citation>
    <scope>NUCLEOTIDE SEQUENCE [LARGE SCALE GENOMIC DNA]</scope>
    <source>
        <strain evidence="2 3">HCNT1</strain>
    </source>
</reference>
<keyword evidence="1" id="KW-1133">Transmembrane helix</keyword>